<keyword evidence="5" id="KW-1185">Reference proteome</keyword>
<reference evidence="3" key="2">
    <citation type="submission" date="2016-06" db="EMBL/GenBank/DDBJ databases">
        <authorList>
            <person name="Huang P."/>
            <person name="Jiang X."/>
            <person name="Liu X."/>
        </authorList>
    </citation>
    <scope>NUCLEOTIDE SEQUENCE</scope>
    <source>
        <strain evidence="3">852011</strain>
    </source>
</reference>
<dbReference type="Proteomes" id="UP001462961">
    <property type="component" value="Unassembled WGS sequence"/>
</dbReference>
<feature type="transmembrane region" description="Helical" evidence="1">
    <location>
        <begin position="73"/>
        <end position="92"/>
    </location>
</feature>
<evidence type="ECO:0000313" key="2">
    <source>
        <dbReference type="EMBL" id="MEO1755726.1"/>
    </source>
</evidence>
<organism evidence="3 4">
    <name type="scientific">Paraburkholderia caribensis</name>
    <dbReference type="NCBI Taxonomy" id="75105"/>
    <lineage>
        <taxon>Bacteria</taxon>
        <taxon>Pseudomonadati</taxon>
        <taxon>Pseudomonadota</taxon>
        <taxon>Betaproteobacteria</taxon>
        <taxon>Burkholderiales</taxon>
        <taxon>Burkholderiaceae</taxon>
        <taxon>Paraburkholderia</taxon>
    </lineage>
</organism>
<dbReference type="InterPro" id="IPR017581">
    <property type="entry name" value="AtpR-like"/>
</dbReference>
<evidence type="ECO:0000313" key="5">
    <source>
        <dbReference type="Proteomes" id="UP001462961"/>
    </source>
</evidence>
<reference evidence="3 4" key="1">
    <citation type="journal article" date="2014" name="Genome Announc.">
        <title>Draft Genome Sequence of the Haloacid-Degrading Burkholderia caribensis Strain MBA4.</title>
        <authorList>
            <person name="Pan Y."/>
            <person name="Kong K.F."/>
            <person name="Tsang J.S."/>
        </authorList>
    </citation>
    <scope>NUCLEOTIDE SEQUENCE [LARGE SCALE GENOMIC DNA]</scope>
    <source>
        <strain evidence="3 4">852011</strain>
    </source>
</reference>
<gene>
    <name evidence="3" type="ORF">A9O66_17865</name>
    <name evidence="2" type="ORF">VOI32_17515</name>
</gene>
<dbReference type="AlphaFoldDB" id="A0A9Q6WMX7"/>
<protein>
    <submittedName>
        <fullName evidence="2">ATP synthase subunit I</fullName>
    </submittedName>
</protein>
<keyword evidence="1" id="KW-1133">Transmembrane helix</keyword>
<dbReference type="EMBL" id="JAYLVJ010000019">
    <property type="protein sequence ID" value="MEO1755726.1"/>
    <property type="molecule type" value="Genomic_DNA"/>
</dbReference>
<name>A0A9Q6WMX7_9BURK</name>
<dbReference type="RefSeq" id="WP_054935035.1">
    <property type="nucleotide sequence ID" value="NZ_CADFFM010000004.1"/>
</dbReference>
<proteinExistence type="predicted"/>
<dbReference type="Proteomes" id="UP000509548">
    <property type="component" value="Chromosome 2"/>
</dbReference>
<sequence length="97" mass="9796">MTDTVFGGLHGALALAAIGLAVGLLAGGVHFASLRWNAACFATGRTRFALAIQVARLAVSAALFFALAKAGAFALLGGAAGFIWTRSVALALHRVEA</sequence>
<evidence type="ECO:0000313" key="4">
    <source>
        <dbReference type="Proteomes" id="UP000509548"/>
    </source>
</evidence>
<keyword evidence="1" id="KW-0812">Transmembrane</keyword>
<dbReference type="EMBL" id="CP015959">
    <property type="protein sequence ID" value="QLB64368.1"/>
    <property type="molecule type" value="Genomic_DNA"/>
</dbReference>
<accession>A0A9Q6WMX7</accession>
<keyword evidence="1" id="KW-0472">Membrane</keyword>
<reference evidence="2 5" key="3">
    <citation type="submission" date="2024-01" db="EMBL/GenBank/DDBJ databases">
        <title>The diversity of rhizobia nodulating Mimosa spp. in eleven states of Brazil covering several biomes is determined by host plant, location, and edaphic factors.</title>
        <authorList>
            <person name="Rouws L."/>
            <person name="Barauna A."/>
            <person name="Beukes C."/>
            <person name="De Faria S.M."/>
            <person name="Gross E."/>
            <person name="Dos Reis Junior F.B."/>
            <person name="Simon M."/>
            <person name="Maluk M."/>
            <person name="Odee D.W."/>
            <person name="Kenicer G."/>
            <person name="Young J.P.W."/>
            <person name="Reis V.M."/>
            <person name="Zilli J."/>
            <person name="James E.K."/>
        </authorList>
    </citation>
    <scope>NUCLEOTIDE SEQUENCE [LARGE SCALE GENOMIC DNA]</scope>
    <source>
        <strain evidence="2 5">JHI1651</strain>
    </source>
</reference>
<dbReference type="Pfam" id="PF12966">
    <property type="entry name" value="AtpR"/>
    <property type="match status" value="1"/>
</dbReference>
<evidence type="ECO:0000256" key="1">
    <source>
        <dbReference type="SAM" id="Phobius"/>
    </source>
</evidence>
<feature type="transmembrane region" description="Helical" evidence="1">
    <location>
        <begin position="12"/>
        <end position="36"/>
    </location>
</feature>
<evidence type="ECO:0000313" key="3">
    <source>
        <dbReference type="EMBL" id="QLB64368.1"/>
    </source>
</evidence>